<keyword evidence="4 8" id="KW-0812">Transmembrane</keyword>
<evidence type="ECO:0000256" key="8">
    <source>
        <dbReference type="RuleBase" id="RU003827"/>
    </source>
</evidence>
<evidence type="ECO:0000256" key="6">
    <source>
        <dbReference type="ARBA" id="ARBA00022989"/>
    </source>
</evidence>
<evidence type="ECO:0000256" key="5">
    <source>
        <dbReference type="ARBA" id="ARBA00022729"/>
    </source>
</evidence>
<dbReference type="InterPro" id="IPR015720">
    <property type="entry name" value="Emp24-like"/>
</dbReference>
<feature type="transmembrane region" description="Helical" evidence="9">
    <location>
        <begin position="161"/>
        <end position="180"/>
    </location>
</feature>
<reference evidence="11 12" key="1">
    <citation type="submission" date="2024-07" db="EMBL/GenBank/DDBJ databases">
        <title>Chromosome-level genome assembly of the water stick insect Ranatra chinensis (Heteroptera: Nepidae).</title>
        <authorList>
            <person name="Liu X."/>
        </authorList>
    </citation>
    <scope>NUCLEOTIDE SEQUENCE [LARGE SCALE GENOMIC DNA]</scope>
    <source>
        <strain evidence="11">Cailab_2021Rc</strain>
        <tissue evidence="11">Muscle</tissue>
    </source>
</reference>
<evidence type="ECO:0000256" key="2">
    <source>
        <dbReference type="ARBA" id="ARBA00007104"/>
    </source>
</evidence>
<evidence type="ECO:0000256" key="3">
    <source>
        <dbReference type="ARBA" id="ARBA00022473"/>
    </source>
</evidence>
<dbReference type="Pfam" id="PF01105">
    <property type="entry name" value="EMP24_GP25L"/>
    <property type="match status" value="1"/>
</dbReference>
<keyword evidence="3" id="KW-0217">Developmental protein</keyword>
<dbReference type="InterPro" id="IPR009038">
    <property type="entry name" value="GOLD_dom"/>
</dbReference>
<evidence type="ECO:0000256" key="1">
    <source>
        <dbReference type="ARBA" id="ARBA00004479"/>
    </source>
</evidence>
<comment type="subcellular location">
    <subcellularLocation>
        <location evidence="1 8">Membrane</location>
        <topology evidence="1 8">Single-pass type I membrane protein</topology>
    </subcellularLocation>
</comment>
<dbReference type="PROSITE" id="PS50866">
    <property type="entry name" value="GOLD"/>
    <property type="match status" value="1"/>
</dbReference>
<comment type="caution">
    <text evidence="11">The sequence shown here is derived from an EMBL/GenBank/DDBJ whole genome shotgun (WGS) entry which is preliminary data.</text>
</comment>
<feature type="domain" description="GOLD" evidence="10">
    <location>
        <begin position="18"/>
        <end position="131"/>
    </location>
</feature>
<evidence type="ECO:0000256" key="4">
    <source>
        <dbReference type="ARBA" id="ARBA00022692"/>
    </source>
</evidence>
<protein>
    <recommendedName>
        <fullName evidence="10">GOLD domain-containing protein</fullName>
    </recommendedName>
</protein>
<organism evidence="11 12">
    <name type="scientific">Ranatra chinensis</name>
    <dbReference type="NCBI Taxonomy" id="642074"/>
    <lineage>
        <taxon>Eukaryota</taxon>
        <taxon>Metazoa</taxon>
        <taxon>Ecdysozoa</taxon>
        <taxon>Arthropoda</taxon>
        <taxon>Hexapoda</taxon>
        <taxon>Insecta</taxon>
        <taxon>Pterygota</taxon>
        <taxon>Neoptera</taxon>
        <taxon>Paraneoptera</taxon>
        <taxon>Hemiptera</taxon>
        <taxon>Heteroptera</taxon>
        <taxon>Panheteroptera</taxon>
        <taxon>Nepomorpha</taxon>
        <taxon>Nepidae</taxon>
        <taxon>Ranatrinae</taxon>
        <taxon>Ranatra</taxon>
    </lineage>
</organism>
<gene>
    <name evidence="11" type="ORF">AAG570_002769</name>
</gene>
<accession>A0ABD0YRL2</accession>
<comment type="similarity">
    <text evidence="2 8">Belongs to the EMP24/GP25L family.</text>
</comment>
<evidence type="ECO:0000313" key="11">
    <source>
        <dbReference type="EMBL" id="KAL1122438.1"/>
    </source>
</evidence>
<evidence type="ECO:0000256" key="9">
    <source>
        <dbReference type="SAM" id="Phobius"/>
    </source>
</evidence>
<name>A0ABD0YRL2_9HEMI</name>
<dbReference type="SMART" id="SM01190">
    <property type="entry name" value="EMP24_GP25L"/>
    <property type="match status" value="1"/>
</dbReference>
<dbReference type="PANTHER" id="PTHR22811">
    <property type="entry name" value="TRANSMEMBRANE EMP24 DOMAIN-CONTAINING PROTEIN"/>
    <property type="match status" value="1"/>
</dbReference>
<keyword evidence="6 9" id="KW-1133">Transmembrane helix</keyword>
<keyword evidence="12" id="KW-1185">Reference proteome</keyword>
<dbReference type="AlphaFoldDB" id="A0ABD0YRL2"/>
<keyword evidence="7 9" id="KW-0472">Membrane</keyword>
<dbReference type="Proteomes" id="UP001558652">
    <property type="component" value="Unassembled WGS sequence"/>
</dbReference>
<dbReference type="EMBL" id="JBFDAA010000013">
    <property type="protein sequence ID" value="KAL1122438.1"/>
    <property type="molecule type" value="Genomic_DNA"/>
</dbReference>
<evidence type="ECO:0000259" key="10">
    <source>
        <dbReference type="PROSITE" id="PS50866"/>
    </source>
</evidence>
<evidence type="ECO:0000313" key="12">
    <source>
        <dbReference type="Proteomes" id="UP001558652"/>
    </source>
</evidence>
<evidence type="ECO:0000256" key="7">
    <source>
        <dbReference type="ARBA" id="ARBA00023136"/>
    </source>
</evidence>
<proteinExistence type="inferred from homology"/>
<dbReference type="GO" id="GO:0016020">
    <property type="term" value="C:membrane"/>
    <property type="evidence" value="ECO:0007669"/>
    <property type="project" value="UniProtKB-SubCell"/>
</dbReference>
<keyword evidence="5" id="KW-0732">Signal</keyword>
<sequence length="194" mass="22322">MFAARVGSIKFYLEPHTQKCLREELKQDTLVVGGFEVSPVSNQQVDYIVTDSKGSILAKNNDISNGKFTFATESDDIFEICFISMIPLRHIGAPHEILLNVKHGVEAKTYEELGEAAKLKPMEVVLRKLEDLSDAVVHDFVQMREREKVMRDTNESTNSRVLHLGIFSAFWLFGLSYWQVSYLRRYFRSKKLIE</sequence>